<dbReference type="InterPro" id="IPR036397">
    <property type="entry name" value="RNaseH_sf"/>
</dbReference>
<evidence type="ECO:0000259" key="16">
    <source>
        <dbReference type="PROSITE" id="PS50994"/>
    </source>
</evidence>
<keyword evidence="3" id="KW-0540">Nuclease</keyword>
<dbReference type="EMBL" id="AVOT02030271">
    <property type="protein sequence ID" value="MBW0523430.1"/>
    <property type="molecule type" value="Genomic_DNA"/>
</dbReference>
<comment type="caution">
    <text evidence="17">The sequence shown here is derived from an EMBL/GenBank/DDBJ whole genome shotgun (WGS) entry which is preliminary data.</text>
</comment>
<comment type="catalytic activity">
    <reaction evidence="14">
        <text>DNA(n) + a 2'-deoxyribonucleoside 5'-triphosphate = DNA(n+1) + diphosphate</text>
        <dbReference type="Rhea" id="RHEA:22508"/>
        <dbReference type="Rhea" id="RHEA-COMP:17339"/>
        <dbReference type="Rhea" id="RHEA-COMP:17340"/>
        <dbReference type="ChEBI" id="CHEBI:33019"/>
        <dbReference type="ChEBI" id="CHEBI:61560"/>
        <dbReference type="ChEBI" id="CHEBI:173112"/>
        <dbReference type="EC" id="2.7.7.7"/>
    </reaction>
</comment>
<dbReference type="OrthoDB" id="1933277at2759"/>
<keyword evidence="12" id="KW-0233">DNA recombination</keyword>
<dbReference type="GO" id="GO:0032196">
    <property type="term" value="P:transposition"/>
    <property type="evidence" value="ECO:0007669"/>
    <property type="project" value="UniProtKB-KW"/>
</dbReference>
<dbReference type="GO" id="GO:0003887">
    <property type="term" value="F:DNA-directed DNA polymerase activity"/>
    <property type="evidence" value="ECO:0007669"/>
    <property type="project" value="UniProtKB-KW"/>
</dbReference>
<keyword evidence="9" id="KW-0229">DNA integration</keyword>
<evidence type="ECO:0000256" key="14">
    <source>
        <dbReference type="ARBA" id="ARBA00049244"/>
    </source>
</evidence>
<dbReference type="GO" id="GO:0003964">
    <property type="term" value="F:RNA-directed DNA polymerase activity"/>
    <property type="evidence" value="ECO:0007669"/>
    <property type="project" value="UniProtKB-KW"/>
</dbReference>
<keyword evidence="1" id="KW-0815">Transposition</keyword>
<reference evidence="17" key="1">
    <citation type="submission" date="2021-03" db="EMBL/GenBank/DDBJ databases">
        <title>Draft genome sequence of rust myrtle Austropuccinia psidii MF-1, a brazilian biotype.</title>
        <authorList>
            <person name="Quecine M.C."/>
            <person name="Pachon D.M.R."/>
            <person name="Bonatelli M.L."/>
            <person name="Correr F.H."/>
            <person name="Franceschini L.M."/>
            <person name="Leite T.F."/>
            <person name="Margarido G.R.A."/>
            <person name="Almeida C.A."/>
            <person name="Ferrarezi J.A."/>
            <person name="Labate C.A."/>
        </authorList>
    </citation>
    <scope>NUCLEOTIDE SEQUENCE</scope>
    <source>
        <strain evidence="17">MF-1</strain>
    </source>
</reference>
<keyword evidence="10" id="KW-0695">RNA-directed DNA polymerase</keyword>
<dbReference type="InterPro" id="IPR001584">
    <property type="entry name" value="Integrase_cat-core"/>
</dbReference>
<organism evidence="17 18">
    <name type="scientific">Austropuccinia psidii MF-1</name>
    <dbReference type="NCBI Taxonomy" id="1389203"/>
    <lineage>
        <taxon>Eukaryota</taxon>
        <taxon>Fungi</taxon>
        <taxon>Dikarya</taxon>
        <taxon>Basidiomycota</taxon>
        <taxon>Pucciniomycotina</taxon>
        <taxon>Pucciniomycetes</taxon>
        <taxon>Pucciniales</taxon>
        <taxon>Sphaerophragmiaceae</taxon>
        <taxon>Austropuccinia</taxon>
    </lineage>
</organism>
<dbReference type="Proteomes" id="UP000765509">
    <property type="component" value="Unassembled WGS sequence"/>
</dbReference>
<keyword evidence="4" id="KW-0479">Metal-binding</keyword>
<keyword evidence="11" id="KW-0808">Transferase</keyword>
<feature type="compositionally biased region" description="Low complexity" evidence="15">
    <location>
        <begin position="34"/>
        <end position="50"/>
    </location>
</feature>
<dbReference type="GO" id="GO:0016787">
    <property type="term" value="F:hydrolase activity"/>
    <property type="evidence" value="ECO:0007669"/>
    <property type="project" value="UniProtKB-KW"/>
</dbReference>
<dbReference type="GO" id="GO:0005634">
    <property type="term" value="C:nucleus"/>
    <property type="evidence" value="ECO:0007669"/>
    <property type="project" value="UniProtKB-ARBA"/>
</dbReference>
<evidence type="ECO:0000256" key="7">
    <source>
        <dbReference type="ARBA" id="ARBA00022842"/>
    </source>
</evidence>
<dbReference type="GO" id="GO:0006310">
    <property type="term" value="P:DNA recombination"/>
    <property type="evidence" value="ECO:0007669"/>
    <property type="project" value="UniProtKB-KW"/>
</dbReference>
<evidence type="ECO:0000256" key="1">
    <source>
        <dbReference type="ARBA" id="ARBA00022578"/>
    </source>
</evidence>
<dbReference type="InterPro" id="IPR012337">
    <property type="entry name" value="RNaseH-like_sf"/>
</dbReference>
<evidence type="ECO:0000256" key="11">
    <source>
        <dbReference type="ARBA" id="ARBA00022932"/>
    </source>
</evidence>
<keyword evidence="2" id="KW-0548">Nucleotidyltransferase</keyword>
<protein>
    <recommendedName>
        <fullName evidence="16">Integrase catalytic domain-containing protein</fullName>
    </recommendedName>
</protein>
<dbReference type="PANTHER" id="PTHR42648:SF11">
    <property type="entry name" value="TRANSPOSON TY4-P GAG-POL POLYPROTEIN"/>
    <property type="match status" value="1"/>
</dbReference>
<gene>
    <name evidence="17" type="ORF">O181_063145</name>
</gene>
<dbReference type="SUPFAM" id="SSF53098">
    <property type="entry name" value="Ribonuclease H-like"/>
    <property type="match status" value="1"/>
</dbReference>
<comment type="catalytic activity">
    <reaction evidence="13">
        <text>DNA(n) + a 2'-deoxyribonucleoside 5'-triphosphate = DNA(n+1) + diphosphate</text>
        <dbReference type="Rhea" id="RHEA:22508"/>
        <dbReference type="Rhea" id="RHEA-COMP:17339"/>
        <dbReference type="Rhea" id="RHEA-COMP:17340"/>
        <dbReference type="ChEBI" id="CHEBI:33019"/>
        <dbReference type="ChEBI" id="CHEBI:61560"/>
        <dbReference type="ChEBI" id="CHEBI:173112"/>
        <dbReference type="EC" id="2.7.7.49"/>
    </reaction>
</comment>
<keyword evidence="7" id="KW-0460">Magnesium</keyword>
<evidence type="ECO:0000256" key="5">
    <source>
        <dbReference type="ARBA" id="ARBA00022759"/>
    </source>
</evidence>
<evidence type="ECO:0000256" key="10">
    <source>
        <dbReference type="ARBA" id="ARBA00022918"/>
    </source>
</evidence>
<dbReference type="AlphaFoldDB" id="A0A9Q3EQP7"/>
<keyword evidence="8" id="KW-0694">RNA-binding</keyword>
<evidence type="ECO:0000256" key="15">
    <source>
        <dbReference type="SAM" id="MobiDB-lite"/>
    </source>
</evidence>
<dbReference type="PROSITE" id="PS50994">
    <property type="entry name" value="INTEGRASE"/>
    <property type="match status" value="1"/>
</dbReference>
<keyword evidence="5" id="KW-0255">Endonuclease</keyword>
<sequence length="704" mass="80167">MPLRSGRFFSISKSDSSDSDSIANQLLPTEKSLPNPSIPITTMTSTSTPLPKEESSNPTFDTTSPDFLLFLKNPSKFMSHIPKLNSDGTNFSEWSKGLDNIFLYLFNIILFTDDSNNFDSIPQAKGALCFFIQQTIASDLSQMIQNIVSPKLAFIKLQKNFKKSTRLSQLDLILELFDLYASKLPLQSSDCFSRLFTLFDKYKRMGIPLSIEWRSLIVQIFAPIPPGMNKASWFNFISSELDCSSLNDPRDVQQLVNSFMVSMRQNEQQSNNQSIMKLTPRNQTPGKPNKMDDLLTSMANCVISSSTRSSGSTQVKSLRMPTENEIKQVHMNIKLGNRQPSKALRKKHGIECHYCKSQDLSYQGHWVSTCPIICEVLNLEKAPPPMVVFELAICAVSENRTVGLVDTGSQVHVSGDSDMFISKDHLEQLLALNLASPSFHVYASHRGKMKLPFTKSEVNNVLFCEKISRTLISLGQLVDEGYRPKFINNDLWVYTPEGDLFFYASFKNRSWIISPVKPEVLQDSMSDSSNKLDFFNVRALNMSKAFRWHCRLGHASNKVVKCFLKNYVPDFDMRQWSPFVCKDCLIAESTRRHLPAHDDTPKEQPRDLMMSDVLGPMPIVDIHQNRYILTLRDHFSTFVFFFPIKTRDQVPKVLLDTFHLIKSVFGKSVKFLRTDNAKEYMGQNFKISLTMIGIQQLFSCPYTP</sequence>
<evidence type="ECO:0000256" key="4">
    <source>
        <dbReference type="ARBA" id="ARBA00022723"/>
    </source>
</evidence>
<evidence type="ECO:0000313" key="18">
    <source>
        <dbReference type="Proteomes" id="UP000765509"/>
    </source>
</evidence>
<evidence type="ECO:0000256" key="12">
    <source>
        <dbReference type="ARBA" id="ARBA00023172"/>
    </source>
</evidence>
<evidence type="ECO:0000256" key="9">
    <source>
        <dbReference type="ARBA" id="ARBA00022908"/>
    </source>
</evidence>
<dbReference type="GO" id="GO:0046872">
    <property type="term" value="F:metal ion binding"/>
    <property type="evidence" value="ECO:0007669"/>
    <property type="project" value="UniProtKB-KW"/>
</dbReference>
<feature type="region of interest" description="Disordered" evidence="15">
    <location>
        <begin position="1"/>
        <end position="60"/>
    </location>
</feature>
<feature type="domain" description="Integrase catalytic" evidence="16">
    <location>
        <begin position="601"/>
        <end position="704"/>
    </location>
</feature>
<dbReference type="GO" id="GO:0004519">
    <property type="term" value="F:endonuclease activity"/>
    <property type="evidence" value="ECO:0007669"/>
    <property type="project" value="UniProtKB-KW"/>
</dbReference>
<name>A0A9Q3EQP7_9BASI</name>
<feature type="compositionally biased region" description="Low complexity" evidence="15">
    <location>
        <begin position="10"/>
        <end position="22"/>
    </location>
</feature>
<dbReference type="InterPro" id="IPR039537">
    <property type="entry name" value="Retrotran_Ty1/copia-like"/>
</dbReference>
<keyword evidence="11" id="KW-0239">DNA-directed DNA polymerase</keyword>
<dbReference type="Gene3D" id="3.30.420.10">
    <property type="entry name" value="Ribonuclease H-like superfamily/Ribonuclease H"/>
    <property type="match status" value="1"/>
</dbReference>
<dbReference type="GO" id="GO:0015074">
    <property type="term" value="P:DNA integration"/>
    <property type="evidence" value="ECO:0007669"/>
    <property type="project" value="UniProtKB-KW"/>
</dbReference>
<evidence type="ECO:0000313" key="17">
    <source>
        <dbReference type="EMBL" id="MBW0523430.1"/>
    </source>
</evidence>
<evidence type="ECO:0000256" key="8">
    <source>
        <dbReference type="ARBA" id="ARBA00022884"/>
    </source>
</evidence>
<evidence type="ECO:0000256" key="6">
    <source>
        <dbReference type="ARBA" id="ARBA00022801"/>
    </source>
</evidence>
<accession>A0A9Q3EQP7</accession>
<proteinExistence type="predicted"/>
<evidence type="ECO:0000256" key="3">
    <source>
        <dbReference type="ARBA" id="ARBA00022722"/>
    </source>
</evidence>
<keyword evidence="18" id="KW-1185">Reference proteome</keyword>
<dbReference type="GO" id="GO:0003723">
    <property type="term" value="F:RNA binding"/>
    <property type="evidence" value="ECO:0007669"/>
    <property type="project" value="UniProtKB-KW"/>
</dbReference>
<dbReference type="PANTHER" id="PTHR42648">
    <property type="entry name" value="TRANSPOSASE, PUTATIVE-RELATED"/>
    <property type="match status" value="1"/>
</dbReference>
<keyword evidence="6" id="KW-0378">Hydrolase</keyword>
<evidence type="ECO:0000256" key="2">
    <source>
        <dbReference type="ARBA" id="ARBA00022695"/>
    </source>
</evidence>
<evidence type="ECO:0000256" key="13">
    <source>
        <dbReference type="ARBA" id="ARBA00048173"/>
    </source>
</evidence>